<dbReference type="OrthoDB" id="193751at2157"/>
<gene>
    <name evidence="1" type="ORF">CP557_12735</name>
</gene>
<dbReference type="EMBL" id="NXNI01000001">
    <property type="protein sequence ID" value="PCR91316.1"/>
    <property type="molecule type" value="Genomic_DNA"/>
</dbReference>
<sequence length="285" mass="32111">MRRRQFLASGTALLTVALAGCGHPPVVLDMDEATTDDIANEVSMTVEPDSEEYSVVSSARENGSATRRGRSELFDRTETVRVDDSFYDVSETRLGSNEETVYELRIDFDPADSTPERGEIEYGDLPEADRQRLDRLFSEDDPPTQDGDDIGVEYGTAEEVGNGSVFVPEPEYDIVIHDGDRSRVTVDSRTATEAEYRYEVTEVASDVDTFADQVREQYLFTLEGLSDAERAVVEEAIDGGYFEDDDAFRSVVDRIREHEGIDVEDFYGTWLLEYEGVAYLTYVEW</sequence>
<dbReference type="Proteomes" id="UP000219689">
    <property type="component" value="Unassembled WGS sequence"/>
</dbReference>
<name>A0A2A5QWU3_9EURY</name>
<evidence type="ECO:0000313" key="2">
    <source>
        <dbReference type="Proteomes" id="UP000219689"/>
    </source>
</evidence>
<protein>
    <submittedName>
        <fullName evidence="1">Uncharacterized protein</fullName>
    </submittedName>
</protein>
<keyword evidence="2" id="KW-1185">Reference proteome</keyword>
<evidence type="ECO:0000313" key="1">
    <source>
        <dbReference type="EMBL" id="PCR91316.1"/>
    </source>
</evidence>
<proteinExistence type="predicted"/>
<organism evidence="1 2">
    <name type="scientific">Natrinema ejinorense</name>
    <dbReference type="NCBI Taxonomy" id="373386"/>
    <lineage>
        <taxon>Archaea</taxon>
        <taxon>Methanobacteriati</taxon>
        <taxon>Methanobacteriota</taxon>
        <taxon>Stenosarchaea group</taxon>
        <taxon>Halobacteria</taxon>
        <taxon>Halobacteriales</taxon>
        <taxon>Natrialbaceae</taxon>
        <taxon>Natrinema</taxon>
    </lineage>
</organism>
<dbReference type="PROSITE" id="PS51257">
    <property type="entry name" value="PROKAR_LIPOPROTEIN"/>
    <property type="match status" value="1"/>
</dbReference>
<dbReference type="RefSeq" id="WP_097380258.1">
    <property type="nucleotide sequence ID" value="NZ_NXNI01000001.1"/>
</dbReference>
<dbReference type="AlphaFoldDB" id="A0A2A5QWU3"/>
<accession>A0A2A5QWU3</accession>
<reference evidence="1 2" key="1">
    <citation type="submission" date="2017-09" db="EMBL/GenBank/DDBJ databases">
        <title>Genome sequences of Natrinema ejinorence JCM 13890T.</title>
        <authorList>
            <person name="Roh S.W."/>
            <person name="Kim Y.B."/>
            <person name="Kim J.Y."/>
        </authorList>
    </citation>
    <scope>NUCLEOTIDE SEQUENCE [LARGE SCALE GENOMIC DNA]</scope>
    <source>
        <strain evidence="1 2">JCM 13890</strain>
    </source>
</reference>
<comment type="caution">
    <text evidence="1">The sequence shown here is derived from an EMBL/GenBank/DDBJ whole genome shotgun (WGS) entry which is preliminary data.</text>
</comment>